<dbReference type="Proteomes" id="UP000027725">
    <property type="component" value="Unassembled WGS sequence"/>
</dbReference>
<sequence length="70" mass="7764">MMTAATKPKVIISRDLKTAVMSKGAWRSKIRASDLPGWLNFYTKLAARRPGVYGAWIDPIKKAIALMEAT</sequence>
<dbReference type="AlphaFoldDB" id="A0A074U2F8"/>
<protein>
    <submittedName>
        <fullName evidence="1">Uncharacterized protein</fullName>
    </submittedName>
</protein>
<gene>
    <name evidence="1" type="ORF">DL1_08625</name>
</gene>
<dbReference type="OrthoDB" id="7868468at2"/>
<dbReference type="EMBL" id="JHEH01000023">
    <property type="protein sequence ID" value="KEP68827.1"/>
    <property type="molecule type" value="Genomic_DNA"/>
</dbReference>
<proteinExistence type="predicted"/>
<dbReference type="RefSeq" id="WP_038067982.1">
    <property type="nucleotide sequence ID" value="NZ_FOVB01000006.1"/>
</dbReference>
<keyword evidence="2" id="KW-1185">Reference proteome</keyword>
<comment type="caution">
    <text evidence="1">The sequence shown here is derived from an EMBL/GenBank/DDBJ whole genome shotgun (WGS) entry which is preliminary data.</text>
</comment>
<name>A0A074U2F8_9RHOB</name>
<evidence type="ECO:0000313" key="2">
    <source>
        <dbReference type="Proteomes" id="UP000027725"/>
    </source>
</evidence>
<reference evidence="1 2" key="1">
    <citation type="submission" date="2014-03" db="EMBL/GenBank/DDBJ databases">
        <title>The draft genome sequence of Thioclava dalianensis DLFJ1-1.</title>
        <authorList>
            <person name="Lai Q."/>
            <person name="Shao Z."/>
        </authorList>
    </citation>
    <scope>NUCLEOTIDE SEQUENCE [LARGE SCALE GENOMIC DNA]</scope>
    <source>
        <strain evidence="1 2">DLFJ1-1</strain>
    </source>
</reference>
<dbReference type="STRING" id="1185766.SAMN05216224_10663"/>
<organism evidence="1 2">
    <name type="scientific">Thioclava dalianensis</name>
    <dbReference type="NCBI Taxonomy" id="1185766"/>
    <lineage>
        <taxon>Bacteria</taxon>
        <taxon>Pseudomonadati</taxon>
        <taxon>Pseudomonadota</taxon>
        <taxon>Alphaproteobacteria</taxon>
        <taxon>Rhodobacterales</taxon>
        <taxon>Paracoccaceae</taxon>
        <taxon>Thioclava</taxon>
    </lineage>
</organism>
<accession>A0A074U2F8</accession>
<evidence type="ECO:0000313" key="1">
    <source>
        <dbReference type="EMBL" id="KEP68827.1"/>
    </source>
</evidence>